<keyword evidence="4" id="KW-1185">Reference proteome</keyword>
<reference evidence="3 4" key="1">
    <citation type="submission" date="2015-03" db="EMBL/GenBank/DDBJ databases">
        <title>Genomics and transcriptomics of the oil-accumulating basidiomycete yeast T. oleaginosus allow insights into substrate utilization and the diverse evolutionary trajectories of mating systems in fungi.</title>
        <authorList>
            <consortium name="DOE Joint Genome Institute"/>
            <person name="Kourist R."/>
            <person name="Kracht O."/>
            <person name="Bracharz F."/>
            <person name="Lipzen A."/>
            <person name="Nolan M."/>
            <person name="Ohm R."/>
            <person name="Grigoriev I."/>
            <person name="Sun S."/>
            <person name="Heitman J."/>
            <person name="Bruck T."/>
            <person name="Nowrousian M."/>
        </authorList>
    </citation>
    <scope>NUCLEOTIDE SEQUENCE [LARGE SCALE GENOMIC DNA]</scope>
    <source>
        <strain evidence="3 4">IBC0246</strain>
    </source>
</reference>
<protein>
    <recommendedName>
        <fullName evidence="2">Mtf2-like C-terminal domain-containing protein</fullName>
    </recommendedName>
</protein>
<sequence length="402" mass="43995">MLERRVISAARPIRTGLRAWYSSEAGDASSSSSAGSSSSSLSSQSYSDPGPSERAQRPPAPSRSDAEPSRPLPGSDLPPEAANLDQLWRNALSAPASALKKAPRTSAKARSLLASATPAPRTFKGTLQRTRRAEGQTPHEAGQFNKTLGNILADLVNKQWKVDGDTFAAPGAARGKSLAHLTSAPAGWGRSPRVEEDDAELTAALDTLKEELSGVQTPGEAVVWAQANVFARTHEMREGGETPRPQWPRTYPKALAELIKTLWERMNAPHLALAMFEHARTLSVESYLDGCQTSAYNQLIRVHWDAFRDLNAVLAAVQEMKVNGVGWDRYTSGYVGGIVEAAGKELLDARSRSATHRWGSEAYITLSKLEERWLEDQKREESKYERRISIKRRARQSAAAAW</sequence>
<name>A0A0J1AU90_9TREE</name>
<dbReference type="AlphaFoldDB" id="A0A0J1AU90"/>
<evidence type="ECO:0000313" key="4">
    <source>
        <dbReference type="Proteomes" id="UP000053611"/>
    </source>
</evidence>
<feature type="region of interest" description="Disordered" evidence="1">
    <location>
        <begin position="22"/>
        <end position="81"/>
    </location>
</feature>
<dbReference type="InterPro" id="IPR040009">
    <property type="entry name" value="Mtf2/C5D6.12-like"/>
</dbReference>
<feature type="domain" description="Mtf2-like C-terminal" evidence="2">
    <location>
        <begin position="203"/>
        <end position="373"/>
    </location>
</feature>
<dbReference type="RefSeq" id="XP_018275360.1">
    <property type="nucleotide sequence ID" value="XM_018427027.1"/>
</dbReference>
<evidence type="ECO:0000259" key="2">
    <source>
        <dbReference type="Pfam" id="PF19189"/>
    </source>
</evidence>
<dbReference type="EMBL" id="KQ087279">
    <property type="protein sequence ID" value="KLT38869.1"/>
    <property type="molecule type" value="Genomic_DNA"/>
</dbReference>
<dbReference type="PANTHER" id="PTHR39468:SF1">
    <property type="entry name" value="MTF2-LIKE C-TERMINAL DOMAIN-CONTAINING PROTEIN"/>
    <property type="match status" value="1"/>
</dbReference>
<dbReference type="OrthoDB" id="2444174at2759"/>
<organism evidence="3 4">
    <name type="scientific">Cutaneotrichosporon oleaginosum</name>
    <dbReference type="NCBI Taxonomy" id="879819"/>
    <lineage>
        <taxon>Eukaryota</taxon>
        <taxon>Fungi</taxon>
        <taxon>Dikarya</taxon>
        <taxon>Basidiomycota</taxon>
        <taxon>Agaricomycotina</taxon>
        <taxon>Tremellomycetes</taxon>
        <taxon>Trichosporonales</taxon>
        <taxon>Trichosporonaceae</taxon>
        <taxon>Cutaneotrichosporon</taxon>
    </lineage>
</organism>
<dbReference type="STRING" id="879819.A0A0J1AU90"/>
<feature type="region of interest" description="Disordered" evidence="1">
    <location>
        <begin position="98"/>
        <end position="142"/>
    </location>
</feature>
<feature type="compositionally biased region" description="Low complexity" evidence="1">
    <location>
        <begin position="22"/>
        <end position="53"/>
    </location>
</feature>
<evidence type="ECO:0000313" key="3">
    <source>
        <dbReference type="EMBL" id="KLT38869.1"/>
    </source>
</evidence>
<dbReference type="GeneID" id="28987630"/>
<proteinExistence type="predicted"/>
<dbReference type="InterPro" id="IPR043837">
    <property type="entry name" value="Mtf2-like_C"/>
</dbReference>
<dbReference type="Pfam" id="PF19189">
    <property type="entry name" value="Mtf2"/>
    <property type="match status" value="1"/>
</dbReference>
<accession>A0A0J1AU90</accession>
<gene>
    <name evidence="3" type="ORF">CC85DRAFT_331233</name>
</gene>
<dbReference type="GO" id="GO:0005739">
    <property type="term" value="C:mitochondrion"/>
    <property type="evidence" value="ECO:0007669"/>
    <property type="project" value="InterPro"/>
</dbReference>
<evidence type="ECO:0000256" key="1">
    <source>
        <dbReference type="SAM" id="MobiDB-lite"/>
    </source>
</evidence>
<dbReference type="Proteomes" id="UP000053611">
    <property type="component" value="Unassembled WGS sequence"/>
</dbReference>
<dbReference type="PANTHER" id="PTHR39468">
    <property type="entry name" value="CHROMOSOME 7, WHOLE GENOME SHOTGUN SEQUENCE"/>
    <property type="match status" value="1"/>
</dbReference>